<protein>
    <recommendedName>
        <fullName evidence="15">Nuclear pore complex protein Nup133</fullName>
    </recommendedName>
</protein>
<dbReference type="Gene3D" id="1.25.40.700">
    <property type="match status" value="1"/>
</dbReference>
<evidence type="ECO:0000256" key="6">
    <source>
        <dbReference type="ARBA" id="ARBA00022816"/>
    </source>
</evidence>
<dbReference type="AlphaFoldDB" id="A0A9Q0EVD6"/>
<dbReference type="GO" id="GO:0016973">
    <property type="term" value="P:poly(A)+ mRNA export from nucleus"/>
    <property type="evidence" value="ECO:0007669"/>
    <property type="project" value="TreeGrafter"/>
</dbReference>
<dbReference type="GO" id="GO:0031080">
    <property type="term" value="C:nuclear pore outer ring"/>
    <property type="evidence" value="ECO:0007669"/>
    <property type="project" value="TreeGrafter"/>
</dbReference>
<dbReference type="FunFam" id="1.25.40.700:FF:000001">
    <property type="entry name" value="Nuclear pore complex protein"/>
    <property type="match status" value="1"/>
</dbReference>
<evidence type="ECO:0000256" key="5">
    <source>
        <dbReference type="ARBA" id="ARBA00022454"/>
    </source>
</evidence>
<proteinExistence type="inferred from homology"/>
<evidence type="ECO:0000256" key="16">
    <source>
        <dbReference type="SAM" id="MobiDB-lite"/>
    </source>
</evidence>
<feature type="domain" description="Nucleoporin Nup133/Nup155-like C-terminal" evidence="17">
    <location>
        <begin position="785"/>
        <end position="1005"/>
    </location>
</feature>
<evidence type="ECO:0000256" key="4">
    <source>
        <dbReference type="ARBA" id="ARBA00022448"/>
    </source>
</evidence>
<evidence type="ECO:0000256" key="9">
    <source>
        <dbReference type="ARBA" id="ARBA00023010"/>
    </source>
</evidence>
<keyword evidence="4" id="KW-0813">Transport</keyword>
<dbReference type="InterPro" id="IPR015943">
    <property type="entry name" value="WD40/YVTN_repeat-like_dom_sf"/>
</dbReference>
<evidence type="ECO:0000259" key="17">
    <source>
        <dbReference type="Pfam" id="PF03177"/>
    </source>
</evidence>
<evidence type="ECO:0000256" key="11">
    <source>
        <dbReference type="ARBA" id="ARBA00023242"/>
    </source>
</evidence>
<comment type="similarity">
    <text evidence="3">Belongs to the nucleoporin Nup133 family.</text>
</comment>
<dbReference type="FunFam" id="2.130.10.10:FF:000238">
    <property type="entry name" value="Nuclear pore complex protein Nup133"/>
    <property type="match status" value="1"/>
</dbReference>
<evidence type="ECO:0000256" key="10">
    <source>
        <dbReference type="ARBA" id="ARBA00023132"/>
    </source>
</evidence>
<sequence length="1139" mass="126874">MFTRGTPPGSVRRQFHRNPVRKSLSGTPPTFLFSPLRTSSLASRSNSTRVPSQSPAESVNYYDVQTFGSSLPVKVMEALTHAEPDDHISVKVGESGWAWMVCGELLIIWKICQTVVAKLCVCKELQLPLSEHEYTADLVAIGSPGPLETAPVQSISVLAVAPEGGARYWASLANEGNYIEAELSLGDLCNFVVAVKGATFVVSSSSNQLLRVSVESFRRLGSRALQRGQGMLSGISKRVSSLFGMTAPPTNETLHSMVWACKAGCLYTLTSSSVCRWEVEESSEQQTLSWNSRCSLNESIADAIWGSESNYEEMKEGVNVSYLDMKLSQSGLVLLVAAWHSLDTPCIAYFCLVTLQDHTASVFDHITLEVTKHTAPFQTEEALRTTRLVVPNPGSTAFLYTPGLVFACSTGTGRGGPPDEKIPFSAPGDCVCGGGCCDDLPIFFSKNSGLVAVVARETVSILPETMEQSLSSSFTIPPEVFMMETPTKLEAIAHENKTQMLKAAFLQFCRDGPLAVQVMVDELFPPEAGGEGEEGAELDDAVIRINLDLVDDYPASDPRWAETVPKESVCFNQSSLIIYHQLEDKLKAHLCLMDFLLQTGLLQRLGQIKVRGAPMATRLLLCEHAEMLRAALALKSRQTKHSELVNPAIAAALRLSGAVGLPSLTPTDIFFREVSQVSLVFECLLEEERSLIANSDDSAQWTETVLNVNNIIKDMLQAAVQYRESSASLYRVSDMNLEPEFIPWTASGVVRGVISRQHEVILRSVYPYANSELRGVLCEQLVDLLDLYLGGYVAQLASLQPRTQGRPIAAKHDRYNALELEYCQRRSELIAPLLELGQYQWVATLSEKFCDFDMLVQMCEQSHNLQRLEHYMTKFADQNFSDFVFRSYIAKGQRGKLLSQSSAHHDQLATFLQSHQHLSWLHHILVHDYKSAHETLQSQANGETHYFSKKKTLLALSKLSALASDLKQSQLRKQLDDIVEQERFLLHQETLPKQLLKEKDLDSHTMPLLTPHDLITLYISEDNTSANEYDFKKALDLLEYIKEEDGVDTEALKLKIFATALKKDDWCSWDDGDDPLEPARDTLFVKILFKLIQEGVSLQAYLPDAKELLDSELLIGFRSTPYFEFVLRANYEHYLKVQI</sequence>
<evidence type="ECO:0000256" key="7">
    <source>
        <dbReference type="ARBA" id="ARBA00022838"/>
    </source>
</evidence>
<evidence type="ECO:0000256" key="14">
    <source>
        <dbReference type="ARBA" id="ARBA00061981"/>
    </source>
</evidence>
<dbReference type="InterPro" id="IPR014908">
    <property type="entry name" value="Nucleoporin_Nup133/Nup155_N"/>
</dbReference>
<evidence type="ECO:0000256" key="1">
    <source>
        <dbReference type="ARBA" id="ARBA00004567"/>
    </source>
</evidence>
<dbReference type="PANTHER" id="PTHR13405">
    <property type="entry name" value="NUCLEAR PORE COMPLEX PROTEIN NUP133"/>
    <property type="match status" value="1"/>
</dbReference>
<keyword evidence="12" id="KW-0137">Centromere</keyword>
<comment type="function">
    <text evidence="13">Involved in poly(A)+ RNA transport. Involved in nephrogenesis.</text>
</comment>
<dbReference type="GO" id="GO:0017056">
    <property type="term" value="F:structural constituent of nuclear pore"/>
    <property type="evidence" value="ECO:0007669"/>
    <property type="project" value="InterPro"/>
</dbReference>
<comment type="subunit">
    <text evidence="14">Forms part of the Nup160 subcomplex in the nuclear pore which is composed of NUP160, NUP133, NUP107 and Nup96. This complex plays a role in RNA export and in tethering Nup98 and NUP153 to the nucleus.</text>
</comment>
<dbReference type="FunFam" id="1.20.58.1380:FF:000001">
    <property type="entry name" value="Nuclear pore complex protein Nup133"/>
    <property type="match status" value="1"/>
</dbReference>
<evidence type="ECO:0000256" key="12">
    <source>
        <dbReference type="ARBA" id="ARBA00023328"/>
    </source>
</evidence>
<dbReference type="SUPFAM" id="SSF117289">
    <property type="entry name" value="Nucleoporin domain"/>
    <property type="match status" value="1"/>
</dbReference>
<comment type="subcellular location">
    <subcellularLocation>
        <location evidence="2">Chromosome</location>
        <location evidence="2">Centromere</location>
        <location evidence="2">Kinetochore</location>
    </subcellularLocation>
    <subcellularLocation>
        <location evidence="1">Nucleus</location>
        <location evidence="1">Nuclear pore complex</location>
    </subcellularLocation>
</comment>
<dbReference type="Proteomes" id="UP001148018">
    <property type="component" value="Unassembled WGS sequence"/>
</dbReference>
<dbReference type="PANTHER" id="PTHR13405:SF11">
    <property type="entry name" value="NUCLEAR PORE COMPLEX PROTEIN NUP133"/>
    <property type="match status" value="1"/>
</dbReference>
<dbReference type="Gene3D" id="1.20.58.1380">
    <property type="match status" value="1"/>
</dbReference>
<accession>A0A9Q0EVD6</accession>
<name>A0A9Q0EVD6_9TELE</name>
<evidence type="ECO:0000313" key="19">
    <source>
        <dbReference type="EMBL" id="KAJ3614211.1"/>
    </source>
</evidence>
<evidence type="ECO:0000256" key="2">
    <source>
        <dbReference type="ARBA" id="ARBA00004629"/>
    </source>
</evidence>
<evidence type="ECO:0000256" key="8">
    <source>
        <dbReference type="ARBA" id="ARBA00022927"/>
    </source>
</evidence>
<evidence type="ECO:0000256" key="13">
    <source>
        <dbReference type="ARBA" id="ARBA00055775"/>
    </source>
</evidence>
<keyword evidence="11" id="KW-0539">Nucleus</keyword>
<dbReference type="GO" id="GO:0048513">
    <property type="term" value="P:animal organ development"/>
    <property type="evidence" value="ECO:0007669"/>
    <property type="project" value="UniProtKB-ARBA"/>
</dbReference>
<keyword evidence="10" id="KW-0906">Nuclear pore complex</keyword>
<keyword evidence="5" id="KW-0158">Chromosome</keyword>
<keyword evidence="8" id="KW-0653">Protein transport</keyword>
<feature type="region of interest" description="Disordered" evidence="16">
    <location>
        <begin position="1"/>
        <end position="29"/>
    </location>
</feature>
<feature type="domain" description="Nucleoporin Nup133/Nup155-like N-terminal" evidence="18">
    <location>
        <begin position="69"/>
        <end position="420"/>
    </location>
</feature>
<dbReference type="InterPro" id="IPR007187">
    <property type="entry name" value="Nucleoporin_Nup133/Nup155_C"/>
</dbReference>
<gene>
    <name evidence="19" type="ORF">NHX12_017786</name>
</gene>
<dbReference type="OrthoDB" id="103454at2759"/>
<keyword evidence="9" id="KW-0811">Translocation</keyword>
<dbReference type="Gene3D" id="2.130.10.10">
    <property type="entry name" value="YVTN repeat-like/Quinoprotein amine dehydrogenase"/>
    <property type="match status" value="1"/>
</dbReference>
<comment type="caution">
    <text evidence="19">The sequence shown here is derived from an EMBL/GenBank/DDBJ whole genome shotgun (WGS) entry which is preliminary data.</text>
</comment>
<evidence type="ECO:0000256" key="3">
    <source>
        <dbReference type="ARBA" id="ARBA00005569"/>
    </source>
</evidence>
<reference evidence="19" key="1">
    <citation type="submission" date="2022-07" db="EMBL/GenBank/DDBJ databases">
        <title>Chromosome-level genome of Muraenolepis orangiensis.</title>
        <authorList>
            <person name="Kim J."/>
        </authorList>
    </citation>
    <scope>NUCLEOTIDE SEQUENCE</scope>
    <source>
        <strain evidence="19">KU_S4_2022</strain>
        <tissue evidence="19">Muscle</tissue>
    </source>
</reference>
<dbReference type="GO" id="GO:0006606">
    <property type="term" value="P:protein import into nucleus"/>
    <property type="evidence" value="ECO:0007669"/>
    <property type="project" value="TreeGrafter"/>
</dbReference>
<dbReference type="GO" id="GO:0000972">
    <property type="term" value="P:transcription-dependent tethering of RNA polymerase II gene DNA at nuclear periphery"/>
    <property type="evidence" value="ECO:0007669"/>
    <property type="project" value="TreeGrafter"/>
</dbReference>
<evidence type="ECO:0000256" key="15">
    <source>
        <dbReference type="ARBA" id="ARBA00068592"/>
    </source>
</evidence>
<dbReference type="GO" id="GO:0000776">
    <property type="term" value="C:kinetochore"/>
    <property type="evidence" value="ECO:0007669"/>
    <property type="project" value="UniProtKB-KW"/>
</dbReference>
<keyword evidence="7" id="KW-0995">Kinetochore</keyword>
<organism evidence="19 20">
    <name type="scientific">Muraenolepis orangiensis</name>
    <name type="common">Patagonian moray cod</name>
    <dbReference type="NCBI Taxonomy" id="630683"/>
    <lineage>
        <taxon>Eukaryota</taxon>
        <taxon>Metazoa</taxon>
        <taxon>Chordata</taxon>
        <taxon>Craniata</taxon>
        <taxon>Vertebrata</taxon>
        <taxon>Euteleostomi</taxon>
        <taxon>Actinopterygii</taxon>
        <taxon>Neopterygii</taxon>
        <taxon>Teleostei</taxon>
        <taxon>Neoteleostei</taxon>
        <taxon>Acanthomorphata</taxon>
        <taxon>Zeiogadaria</taxon>
        <taxon>Gadariae</taxon>
        <taxon>Gadiformes</taxon>
        <taxon>Muraenolepidoidei</taxon>
        <taxon>Muraenolepididae</taxon>
        <taxon>Muraenolepis</taxon>
    </lineage>
</organism>
<evidence type="ECO:0000313" key="20">
    <source>
        <dbReference type="Proteomes" id="UP001148018"/>
    </source>
</evidence>
<keyword evidence="20" id="KW-1185">Reference proteome</keyword>
<dbReference type="Pfam" id="PF03177">
    <property type="entry name" value="Nucleoporin_C"/>
    <property type="match status" value="1"/>
</dbReference>
<dbReference type="EMBL" id="JANIIK010000034">
    <property type="protein sequence ID" value="KAJ3614211.1"/>
    <property type="molecule type" value="Genomic_DNA"/>
</dbReference>
<keyword evidence="6" id="KW-0509">mRNA transport</keyword>
<dbReference type="GO" id="GO:0048731">
    <property type="term" value="P:system development"/>
    <property type="evidence" value="ECO:0007669"/>
    <property type="project" value="UniProtKB-ARBA"/>
</dbReference>
<dbReference type="InterPro" id="IPR037624">
    <property type="entry name" value="Nup133-like"/>
</dbReference>
<evidence type="ECO:0000259" key="18">
    <source>
        <dbReference type="Pfam" id="PF08801"/>
    </source>
</evidence>
<dbReference type="Pfam" id="PF08801">
    <property type="entry name" value="Nucleoporin_N"/>
    <property type="match status" value="1"/>
</dbReference>